<feature type="non-terminal residue" evidence="1">
    <location>
        <position position="1"/>
    </location>
</feature>
<evidence type="ECO:0000313" key="1">
    <source>
        <dbReference type="EMBL" id="MCI46508.1"/>
    </source>
</evidence>
<comment type="caution">
    <text evidence="1">The sequence shown here is derived from an EMBL/GenBank/DDBJ whole genome shotgun (WGS) entry which is preliminary data.</text>
</comment>
<name>A0A392SCC0_9FABA</name>
<dbReference type="AlphaFoldDB" id="A0A392SCC0"/>
<accession>A0A392SCC0</accession>
<dbReference type="EMBL" id="LXQA010358496">
    <property type="protein sequence ID" value="MCI46508.1"/>
    <property type="molecule type" value="Genomic_DNA"/>
</dbReference>
<evidence type="ECO:0000313" key="2">
    <source>
        <dbReference type="Proteomes" id="UP000265520"/>
    </source>
</evidence>
<protein>
    <submittedName>
        <fullName evidence="1">Uncharacterized protein</fullName>
    </submittedName>
</protein>
<sequence length="32" mass="3271">PCSALLVKYTGFCPSSVSRISAALTASVLTAR</sequence>
<organism evidence="1 2">
    <name type="scientific">Trifolium medium</name>
    <dbReference type="NCBI Taxonomy" id="97028"/>
    <lineage>
        <taxon>Eukaryota</taxon>
        <taxon>Viridiplantae</taxon>
        <taxon>Streptophyta</taxon>
        <taxon>Embryophyta</taxon>
        <taxon>Tracheophyta</taxon>
        <taxon>Spermatophyta</taxon>
        <taxon>Magnoliopsida</taxon>
        <taxon>eudicotyledons</taxon>
        <taxon>Gunneridae</taxon>
        <taxon>Pentapetalae</taxon>
        <taxon>rosids</taxon>
        <taxon>fabids</taxon>
        <taxon>Fabales</taxon>
        <taxon>Fabaceae</taxon>
        <taxon>Papilionoideae</taxon>
        <taxon>50 kb inversion clade</taxon>
        <taxon>NPAAA clade</taxon>
        <taxon>Hologalegina</taxon>
        <taxon>IRL clade</taxon>
        <taxon>Trifolieae</taxon>
        <taxon>Trifolium</taxon>
    </lineage>
</organism>
<keyword evidence="2" id="KW-1185">Reference proteome</keyword>
<dbReference type="Proteomes" id="UP000265520">
    <property type="component" value="Unassembled WGS sequence"/>
</dbReference>
<reference evidence="1 2" key="1">
    <citation type="journal article" date="2018" name="Front. Plant Sci.">
        <title>Red Clover (Trifolium pratense) and Zigzag Clover (T. medium) - A Picture of Genomic Similarities and Differences.</title>
        <authorList>
            <person name="Dluhosova J."/>
            <person name="Istvanek J."/>
            <person name="Nedelnik J."/>
            <person name="Repkova J."/>
        </authorList>
    </citation>
    <scope>NUCLEOTIDE SEQUENCE [LARGE SCALE GENOMIC DNA]</scope>
    <source>
        <strain evidence="2">cv. 10/8</strain>
        <tissue evidence="1">Leaf</tissue>
    </source>
</reference>
<proteinExistence type="predicted"/>